<dbReference type="EMBL" id="SOYY01000014">
    <property type="protein sequence ID" value="KAA0711889.1"/>
    <property type="molecule type" value="Genomic_DNA"/>
</dbReference>
<protein>
    <submittedName>
        <fullName evidence="2">Uncharacterized protein</fullName>
    </submittedName>
</protein>
<evidence type="ECO:0000313" key="3">
    <source>
        <dbReference type="Proteomes" id="UP000324632"/>
    </source>
</evidence>
<reference evidence="2 3" key="1">
    <citation type="journal article" date="2019" name="Mol. Ecol. Resour.">
        <title>Chromosome-level genome assembly of Triplophysa tibetana, a fish adapted to the harsh high-altitude environment of the Tibetan Plateau.</title>
        <authorList>
            <person name="Yang X."/>
            <person name="Liu H."/>
            <person name="Ma Z."/>
            <person name="Zou Y."/>
            <person name="Zou M."/>
            <person name="Mao Y."/>
            <person name="Li X."/>
            <person name="Wang H."/>
            <person name="Chen T."/>
            <person name="Wang W."/>
            <person name="Yang R."/>
        </authorList>
    </citation>
    <scope>NUCLEOTIDE SEQUENCE [LARGE SCALE GENOMIC DNA]</scope>
    <source>
        <strain evidence="2">TTIB1903HZAU</strain>
        <tissue evidence="2">Muscle</tissue>
    </source>
</reference>
<accession>A0A5A9NSA8</accession>
<proteinExistence type="predicted"/>
<organism evidence="2 3">
    <name type="scientific">Triplophysa tibetana</name>
    <dbReference type="NCBI Taxonomy" id="1572043"/>
    <lineage>
        <taxon>Eukaryota</taxon>
        <taxon>Metazoa</taxon>
        <taxon>Chordata</taxon>
        <taxon>Craniata</taxon>
        <taxon>Vertebrata</taxon>
        <taxon>Euteleostomi</taxon>
        <taxon>Actinopterygii</taxon>
        <taxon>Neopterygii</taxon>
        <taxon>Teleostei</taxon>
        <taxon>Ostariophysi</taxon>
        <taxon>Cypriniformes</taxon>
        <taxon>Nemacheilidae</taxon>
        <taxon>Triplophysa</taxon>
    </lineage>
</organism>
<keyword evidence="3" id="KW-1185">Reference proteome</keyword>
<evidence type="ECO:0000256" key="1">
    <source>
        <dbReference type="SAM" id="MobiDB-lite"/>
    </source>
</evidence>
<feature type="compositionally biased region" description="Polar residues" evidence="1">
    <location>
        <begin position="98"/>
        <end position="108"/>
    </location>
</feature>
<dbReference type="AlphaFoldDB" id="A0A5A9NSA8"/>
<comment type="caution">
    <text evidence="2">The sequence shown here is derived from an EMBL/GenBank/DDBJ whole genome shotgun (WGS) entry which is preliminary data.</text>
</comment>
<sequence>MQWGCLKVSLPEPGTGSEGLAVRVECMVEADSNRASEVEAINEKILQLLCCVFSLMLGCCSNAQQTHPPSAAVAGITPAHTWLKNIELHFLPCHGRGNASNTSTQRTTHSGREGEREREKGAVNRFKGRAPVARAPAGSGDLRSAHLLRELGLDEAVFNPAGYELSA</sequence>
<feature type="region of interest" description="Disordered" evidence="1">
    <location>
        <begin position="96"/>
        <end position="139"/>
    </location>
</feature>
<name>A0A5A9NSA8_9TELE</name>
<evidence type="ECO:0000313" key="2">
    <source>
        <dbReference type="EMBL" id="KAA0711889.1"/>
    </source>
</evidence>
<feature type="compositionally biased region" description="Basic and acidic residues" evidence="1">
    <location>
        <begin position="110"/>
        <end position="122"/>
    </location>
</feature>
<gene>
    <name evidence="2" type="ORF">E1301_Tti013491</name>
</gene>
<dbReference type="Proteomes" id="UP000324632">
    <property type="component" value="Chromosome 14"/>
</dbReference>